<dbReference type="InterPro" id="IPR036689">
    <property type="entry name" value="ESAT-6-like_sf"/>
</dbReference>
<dbReference type="STRING" id="483913.AN935_04240"/>
<dbReference type="Pfam" id="PF06013">
    <property type="entry name" value="WXG100"/>
    <property type="match status" value="1"/>
</dbReference>
<gene>
    <name evidence="3" type="ORF">SC09_Contig25orf00099</name>
</gene>
<evidence type="ECO:0000313" key="3">
    <source>
        <dbReference type="EMBL" id="KIU10394.1"/>
    </source>
</evidence>
<dbReference type="Gene3D" id="1.10.287.1060">
    <property type="entry name" value="ESAT-6-like"/>
    <property type="match status" value="1"/>
</dbReference>
<protein>
    <recommendedName>
        <fullName evidence="1">ESAT-6-like protein</fullName>
    </recommendedName>
</protein>
<dbReference type="AlphaFoldDB" id="A0A0D1JD85"/>
<dbReference type="Proteomes" id="UP000032247">
    <property type="component" value="Unassembled WGS sequence"/>
</dbReference>
<organism evidence="3 4">
    <name type="scientific">Bacillus subtilis</name>
    <dbReference type="NCBI Taxonomy" id="1423"/>
    <lineage>
        <taxon>Bacteria</taxon>
        <taxon>Bacillati</taxon>
        <taxon>Bacillota</taxon>
        <taxon>Bacilli</taxon>
        <taxon>Bacillales</taxon>
        <taxon>Bacillaceae</taxon>
        <taxon>Bacillus</taxon>
    </lineage>
</organism>
<dbReference type="PATRIC" id="fig|1423.173.peg.2502"/>
<dbReference type="RefSeq" id="WP_043857906.1">
    <property type="nucleotide sequence ID" value="NZ_JBKIWK010000014.1"/>
</dbReference>
<keyword evidence="2" id="KW-0175">Coiled coil</keyword>
<dbReference type="EMBL" id="JXBC01000004">
    <property type="protein sequence ID" value="KIU10394.1"/>
    <property type="molecule type" value="Genomic_DNA"/>
</dbReference>
<accession>A0A0D1JD85</accession>
<dbReference type="SUPFAM" id="SSF140453">
    <property type="entry name" value="EsxAB dimer-like"/>
    <property type="match status" value="1"/>
</dbReference>
<dbReference type="NCBIfam" id="TIGR03930">
    <property type="entry name" value="WXG100_ESAT6"/>
    <property type="match status" value="1"/>
</dbReference>
<evidence type="ECO:0000256" key="2">
    <source>
        <dbReference type="SAM" id="Coils"/>
    </source>
</evidence>
<dbReference type="InterPro" id="IPR010310">
    <property type="entry name" value="T7SS_ESAT-6-like"/>
</dbReference>
<comment type="similarity">
    <text evidence="1">Belongs to the WXG100 family.</text>
</comment>
<proteinExistence type="inferred from homology"/>
<evidence type="ECO:0000313" key="4">
    <source>
        <dbReference type="Proteomes" id="UP000032247"/>
    </source>
</evidence>
<sequence length="104" mass="11928">MDSYKVIELANKYSAAAEEVRSSKMLLESRLSALGDAWQGKARDSFDQDFEETKAAYDQFEQELLETSQELKAAAVKIEERKAEIARMEELERKAREERHKLGG</sequence>
<reference evidence="3 4" key="1">
    <citation type="submission" date="2014-12" db="EMBL/GenBank/DDBJ databases">
        <title>Comparative genome analysis of Bacillus coagulans HM-08, Clostridium butyricum HM-68, Bacillus subtilis HM-66 and Bacillus licheniformis BL-09.</title>
        <authorList>
            <person name="Zhang H."/>
        </authorList>
    </citation>
    <scope>NUCLEOTIDE SEQUENCE [LARGE SCALE GENOMIC DNA]</scope>
    <source>
        <strain evidence="3 4">HM-66</strain>
    </source>
</reference>
<feature type="coiled-coil region" evidence="2">
    <location>
        <begin position="43"/>
        <end position="101"/>
    </location>
</feature>
<comment type="caution">
    <text evidence="3">The sequence shown here is derived from an EMBL/GenBank/DDBJ whole genome shotgun (WGS) entry which is preliminary data.</text>
</comment>
<name>A0A0D1JD85_BACIU</name>
<evidence type="ECO:0000256" key="1">
    <source>
        <dbReference type="RuleBase" id="RU362001"/>
    </source>
</evidence>